<dbReference type="EMBL" id="BART01010716">
    <property type="protein sequence ID" value="GAG89963.1"/>
    <property type="molecule type" value="Genomic_DNA"/>
</dbReference>
<dbReference type="AlphaFoldDB" id="X1C0K5"/>
<evidence type="ECO:0000313" key="1">
    <source>
        <dbReference type="EMBL" id="GAG89963.1"/>
    </source>
</evidence>
<reference evidence="1" key="1">
    <citation type="journal article" date="2014" name="Front. Microbiol.">
        <title>High frequency of phylogenetically diverse reductive dehalogenase-homologous genes in deep subseafloor sedimentary metagenomes.</title>
        <authorList>
            <person name="Kawai M."/>
            <person name="Futagami T."/>
            <person name="Toyoda A."/>
            <person name="Takaki Y."/>
            <person name="Nishi S."/>
            <person name="Hori S."/>
            <person name="Arai W."/>
            <person name="Tsubouchi T."/>
            <person name="Morono Y."/>
            <person name="Uchiyama I."/>
            <person name="Ito T."/>
            <person name="Fujiyama A."/>
            <person name="Inagaki F."/>
            <person name="Takami H."/>
        </authorList>
    </citation>
    <scope>NUCLEOTIDE SEQUENCE</scope>
    <source>
        <strain evidence="1">Expedition CK06-06</strain>
    </source>
</reference>
<name>X1C0K5_9ZZZZ</name>
<organism evidence="1">
    <name type="scientific">marine sediment metagenome</name>
    <dbReference type="NCBI Taxonomy" id="412755"/>
    <lineage>
        <taxon>unclassified sequences</taxon>
        <taxon>metagenomes</taxon>
        <taxon>ecological metagenomes</taxon>
    </lineage>
</organism>
<accession>X1C0K5</accession>
<gene>
    <name evidence="1" type="ORF">S01H4_23170</name>
</gene>
<feature type="non-terminal residue" evidence="1">
    <location>
        <position position="218"/>
    </location>
</feature>
<sequence>MHGLYGELIEDKWNKKLIGLSVSLPTEKELLSTYASIRSEVNFLWNKRPIEIIFSNHKFERLKSPFSGKSMVDHLKYAISEPSANFIVEKTLTLGTNLLKLANTGTIDEIQEEIVNYFITKLKDEIVLIKEHYSGEEFISKSKVILKELRQDVDDFLRISRDFLTTGEFGNLPELLDMFNKFIKENAGVNNEFFSDLCQLATKSFKMSIYKEEKLRSI</sequence>
<protein>
    <submittedName>
        <fullName evidence="1">Uncharacterized protein</fullName>
    </submittedName>
</protein>
<proteinExistence type="predicted"/>
<comment type="caution">
    <text evidence="1">The sequence shown here is derived from an EMBL/GenBank/DDBJ whole genome shotgun (WGS) entry which is preliminary data.</text>
</comment>